<dbReference type="PANTHER" id="PTHR43531">
    <property type="entry name" value="PROTEIN ICFG"/>
    <property type="match status" value="1"/>
</dbReference>
<keyword evidence="1" id="KW-0145">Chemotaxis</keyword>
<dbReference type="GO" id="GO:0005886">
    <property type="term" value="C:plasma membrane"/>
    <property type="evidence" value="ECO:0007669"/>
    <property type="project" value="TreeGrafter"/>
</dbReference>
<feature type="transmembrane region" description="Helical" evidence="4">
    <location>
        <begin position="110"/>
        <end position="130"/>
    </location>
</feature>
<dbReference type="Pfam" id="PF00672">
    <property type="entry name" value="HAMP"/>
    <property type="match status" value="1"/>
</dbReference>
<dbReference type="EMBL" id="NPDT01000002">
    <property type="protein sequence ID" value="PJZ66351.1"/>
    <property type="molecule type" value="Genomic_DNA"/>
</dbReference>
<evidence type="ECO:0000259" key="6">
    <source>
        <dbReference type="PROSITE" id="PS50885"/>
    </source>
</evidence>
<feature type="transmembrane region" description="Helical" evidence="4">
    <location>
        <begin position="21"/>
        <end position="39"/>
    </location>
</feature>
<feature type="transmembrane region" description="Helical" evidence="4">
    <location>
        <begin position="136"/>
        <end position="157"/>
    </location>
</feature>
<accession>A0A2M9ZD40</accession>
<keyword evidence="3" id="KW-0807">Transducer</keyword>
<dbReference type="GO" id="GO:0007165">
    <property type="term" value="P:signal transduction"/>
    <property type="evidence" value="ECO:0007669"/>
    <property type="project" value="UniProtKB-KW"/>
</dbReference>
<evidence type="ECO:0000313" key="7">
    <source>
        <dbReference type="EMBL" id="PJZ66351.1"/>
    </source>
</evidence>
<keyword evidence="4" id="KW-0472">Membrane</keyword>
<feature type="transmembrane region" description="Helical" evidence="4">
    <location>
        <begin position="468"/>
        <end position="490"/>
    </location>
</feature>
<evidence type="ECO:0000256" key="1">
    <source>
        <dbReference type="ARBA" id="ARBA00022500"/>
    </source>
</evidence>
<dbReference type="CDD" id="cd06225">
    <property type="entry name" value="HAMP"/>
    <property type="match status" value="1"/>
</dbReference>
<dbReference type="RefSeq" id="WP_100758564.1">
    <property type="nucleotide sequence ID" value="NZ_NPDT01000002.1"/>
</dbReference>
<evidence type="ECO:0000256" key="2">
    <source>
        <dbReference type="ARBA" id="ARBA00029447"/>
    </source>
</evidence>
<dbReference type="SMART" id="SM00283">
    <property type="entry name" value="MA"/>
    <property type="match status" value="1"/>
</dbReference>
<keyword evidence="4" id="KW-1133">Transmembrane helix</keyword>
<reference evidence="7 8" key="1">
    <citation type="submission" date="2017-07" db="EMBL/GenBank/DDBJ databases">
        <title>Leptospira spp. isolated from tropical soils.</title>
        <authorList>
            <person name="Thibeaux R."/>
            <person name="Iraola G."/>
            <person name="Ferres I."/>
            <person name="Bierque E."/>
            <person name="Girault D."/>
            <person name="Soupe-Gilbert M.-E."/>
            <person name="Picardeau M."/>
            <person name="Goarant C."/>
        </authorList>
    </citation>
    <scope>NUCLEOTIDE SEQUENCE [LARGE SCALE GENOMIC DNA]</scope>
    <source>
        <strain evidence="7 8">FH2-C-A2</strain>
    </source>
</reference>
<comment type="similarity">
    <text evidence="2">Belongs to the methyl-accepting chemotaxis (MCP) protein family.</text>
</comment>
<dbReference type="InterPro" id="IPR051310">
    <property type="entry name" value="MCP_chemotaxis"/>
</dbReference>
<evidence type="ECO:0000259" key="5">
    <source>
        <dbReference type="PROSITE" id="PS50111"/>
    </source>
</evidence>
<feature type="transmembrane region" description="Helical" evidence="4">
    <location>
        <begin position="187"/>
        <end position="208"/>
    </location>
</feature>
<gene>
    <name evidence="7" type="ORF">CH371_08740</name>
</gene>
<dbReference type="Proteomes" id="UP000231912">
    <property type="component" value="Unassembled WGS sequence"/>
</dbReference>
<evidence type="ECO:0000256" key="3">
    <source>
        <dbReference type="PROSITE-ProRule" id="PRU00284"/>
    </source>
</evidence>
<name>A0A2M9ZD40_9LEPT</name>
<dbReference type="SUPFAM" id="SSF58104">
    <property type="entry name" value="Methyl-accepting chemotaxis protein (MCP) signaling domain"/>
    <property type="match status" value="2"/>
</dbReference>
<feature type="domain" description="Methyl-accepting transducer" evidence="5">
    <location>
        <begin position="576"/>
        <end position="812"/>
    </location>
</feature>
<sequence>MRNINQEIGTFIRNFLIFTEALAYLVGIPVAFVFLDYFLELDFMAVPGLPMAIGFVILAGIFTSLLAAKFKLKPLQEYARQFKVGAVDRETVMKAQKSLFRLPILHGVDILIRIFIGGGILVAVIEFLVPVSKTDYYNFFGVIIFASFASGTYFYLVTDWLKDNLSRTDLFGSISVDSLVKISLNKALALIFFTIVFVLAIGVSAIVYKLNYESLKKAYIGQMKNAARTLDLLTQGIYEETEVEAGFLVRSKSLPELVAQNKVRDLEIQLLGFAQTQDKFDGIGIWTESEGKFRYLIGTGSLSGNKMEEWITNFQVPSVSEIMALPSSEKSFFSEPIPSAEDKSPVILYIRKFDVQNREPAFLVFALRIGALTDNILASIKIGQTGYPGLMSGKMTFINHVSPELKLKKMKDLPFASAFENAQDNVPIRYIMDDSYKYLILHTNQKYGFRSFAAIINEEIAEEAMNTAVIMVIFSFFGLFLIGFVIYLILTKSLRPLKESQDLIERMSEGDLTSRLVVLARDEIGEMAISINLFNQRVKGVLQKISDASHSLASSSEEMSNTLRTISDNAQSQAAASEEISASIEEISAGMDSVSHRTREQVLLLNLLDTEMSELSTSVENTSSNLNQTLSQVKEITVEARKGGKSLELTDQSIRKISQSSEQISGVIEIITTISEQIHLLALNAAIEAARAGAAGKGFAVVADEISKLADKTSESIKEIDAIIQANESEIGAGVGNIRDTVLVIGGIIQRIETINTSMSEVASFTSEQLRRNQAVNLKGREVKERSESIQAAIQEQKIAIEEISKTISGINDLTQSNASSTEELSSGSVGLAHLSEDLKRQAEYFHF</sequence>
<feature type="transmembrane region" description="Helical" evidence="4">
    <location>
        <begin position="51"/>
        <end position="70"/>
    </location>
</feature>
<dbReference type="SMART" id="SM00304">
    <property type="entry name" value="HAMP"/>
    <property type="match status" value="2"/>
</dbReference>
<dbReference type="PANTHER" id="PTHR43531:SF11">
    <property type="entry name" value="METHYL-ACCEPTING CHEMOTAXIS PROTEIN 3"/>
    <property type="match status" value="1"/>
</dbReference>
<dbReference type="Gene3D" id="1.10.287.950">
    <property type="entry name" value="Methyl-accepting chemotaxis protein"/>
    <property type="match status" value="1"/>
</dbReference>
<keyword evidence="4" id="KW-0812">Transmembrane</keyword>
<evidence type="ECO:0000313" key="8">
    <source>
        <dbReference type="Proteomes" id="UP000231912"/>
    </source>
</evidence>
<protein>
    <submittedName>
        <fullName evidence="7">Chemotaxis protein</fullName>
    </submittedName>
</protein>
<dbReference type="AlphaFoldDB" id="A0A2M9ZD40"/>
<dbReference type="InterPro" id="IPR004089">
    <property type="entry name" value="MCPsignal_dom"/>
</dbReference>
<dbReference type="GO" id="GO:0004888">
    <property type="term" value="F:transmembrane signaling receptor activity"/>
    <property type="evidence" value="ECO:0007669"/>
    <property type="project" value="TreeGrafter"/>
</dbReference>
<evidence type="ECO:0000256" key="4">
    <source>
        <dbReference type="SAM" id="Phobius"/>
    </source>
</evidence>
<feature type="domain" description="HAMP" evidence="6">
    <location>
        <begin position="491"/>
        <end position="543"/>
    </location>
</feature>
<dbReference type="GO" id="GO:0006935">
    <property type="term" value="P:chemotaxis"/>
    <property type="evidence" value="ECO:0007669"/>
    <property type="project" value="UniProtKB-KW"/>
</dbReference>
<dbReference type="Gene3D" id="3.30.450.20">
    <property type="entry name" value="PAS domain"/>
    <property type="match status" value="1"/>
</dbReference>
<proteinExistence type="inferred from homology"/>
<organism evidence="7 8">
    <name type="scientific">Leptospira wolffii</name>
    <dbReference type="NCBI Taxonomy" id="409998"/>
    <lineage>
        <taxon>Bacteria</taxon>
        <taxon>Pseudomonadati</taxon>
        <taxon>Spirochaetota</taxon>
        <taxon>Spirochaetia</taxon>
        <taxon>Leptospirales</taxon>
        <taxon>Leptospiraceae</taxon>
        <taxon>Leptospira</taxon>
    </lineage>
</organism>
<comment type="caution">
    <text evidence="7">The sequence shown here is derived from an EMBL/GenBank/DDBJ whole genome shotgun (WGS) entry which is preliminary data.</text>
</comment>
<dbReference type="PROSITE" id="PS50885">
    <property type="entry name" value="HAMP"/>
    <property type="match status" value="1"/>
</dbReference>
<dbReference type="Pfam" id="PF00015">
    <property type="entry name" value="MCPsignal"/>
    <property type="match status" value="1"/>
</dbReference>
<dbReference type="PROSITE" id="PS50111">
    <property type="entry name" value="CHEMOTAXIS_TRANSDUC_2"/>
    <property type="match status" value="1"/>
</dbReference>
<dbReference type="InterPro" id="IPR003660">
    <property type="entry name" value="HAMP_dom"/>
</dbReference>